<accession>A0A5B7G9E2</accession>
<dbReference type="EMBL" id="VSRR010012111">
    <property type="protein sequence ID" value="MPC54105.1"/>
    <property type="molecule type" value="Genomic_DNA"/>
</dbReference>
<evidence type="ECO:0000313" key="1">
    <source>
        <dbReference type="EMBL" id="MPC54105.1"/>
    </source>
</evidence>
<comment type="caution">
    <text evidence="1">The sequence shown here is derived from an EMBL/GenBank/DDBJ whole genome shotgun (WGS) entry which is preliminary data.</text>
</comment>
<dbReference type="Proteomes" id="UP000324222">
    <property type="component" value="Unassembled WGS sequence"/>
</dbReference>
<name>A0A5B7G9E2_PORTR</name>
<proteinExistence type="predicted"/>
<organism evidence="1 2">
    <name type="scientific">Portunus trituberculatus</name>
    <name type="common">Swimming crab</name>
    <name type="synonym">Neptunus trituberculatus</name>
    <dbReference type="NCBI Taxonomy" id="210409"/>
    <lineage>
        <taxon>Eukaryota</taxon>
        <taxon>Metazoa</taxon>
        <taxon>Ecdysozoa</taxon>
        <taxon>Arthropoda</taxon>
        <taxon>Crustacea</taxon>
        <taxon>Multicrustacea</taxon>
        <taxon>Malacostraca</taxon>
        <taxon>Eumalacostraca</taxon>
        <taxon>Eucarida</taxon>
        <taxon>Decapoda</taxon>
        <taxon>Pleocyemata</taxon>
        <taxon>Brachyura</taxon>
        <taxon>Eubrachyura</taxon>
        <taxon>Portunoidea</taxon>
        <taxon>Portunidae</taxon>
        <taxon>Portuninae</taxon>
        <taxon>Portunus</taxon>
    </lineage>
</organism>
<keyword evidence="2" id="KW-1185">Reference proteome</keyword>
<gene>
    <name evidence="1" type="ORF">E2C01_048012</name>
</gene>
<sequence length="69" mass="7794">MERHTTSRNATTTTVNNRNLAPYAQLSKWYCCAARVTLNGHDIPVKTTLSLQLDHITPYTCFCISSFLC</sequence>
<reference evidence="1 2" key="1">
    <citation type="submission" date="2019-05" db="EMBL/GenBank/DDBJ databases">
        <title>Another draft genome of Portunus trituberculatus and its Hox gene families provides insights of decapod evolution.</title>
        <authorList>
            <person name="Jeong J.-H."/>
            <person name="Song I."/>
            <person name="Kim S."/>
            <person name="Choi T."/>
            <person name="Kim D."/>
            <person name="Ryu S."/>
            <person name="Kim W."/>
        </authorList>
    </citation>
    <scope>NUCLEOTIDE SEQUENCE [LARGE SCALE GENOMIC DNA]</scope>
    <source>
        <tissue evidence="1">Muscle</tissue>
    </source>
</reference>
<dbReference type="AlphaFoldDB" id="A0A5B7G9E2"/>
<protein>
    <submittedName>
        <fullName evidence="1">Uncharacterized protein</fullName>
    </submittedName>
</protein>
<evidence type="ECO:0000313" key="2">
    <source>
        <dbReference type="Proteomes" id="UP000324222"/>
    </source>
</evidence>